<dbReference type="Gene3D" id="2.30.26.10">
    <property type="entry name" value="Dihydroorotate Dehydrogenase A, chain A, domain 2"/>
    <property type="match status" value="1"/>
</dbReference>
<dbReference type="InterPro" id="IPR017896">
    <property type="entry name" value="4Fe4S_Fe-S-bd"/>
</dbReference>
<evidence type="ECO:0000256" key="1">
    <source>
        <dbReference type="ARBA" id="ARBA00003616"/>
    </source>
</evidence>
<evidence type="ECO:0000256" key="6">
    <source>
        <dbReference type="ARBA" id="ARBA00018101"/>
    </source>
</evidence>
<comment type="similarity">
    <text evidence="3">Belongs to the dihydropyrimidine dehydrogenase family.</text>
</comment>
<dbReference type="Gene3D" id="3.30.70.20">
    <property type="match status" value="2"/>
</dbReference>
<dbReference type="SUPFAM" id="SSF51395">
    <property type="entry name" value="FMN-linked oxidoreductases"/>
    <property type="match status" value="1"/>
</dbReference>
<evidence type="ECO:0000256" key="10">
    <source>
        <dbReference type="ARBA" id="ARBA00032046"/>
    </source>
</evidence>
<dbReference type="Pfam" id="PF01180">
    <property type="entry name" value="DHO_dh"/>
    <property type="match status" value="1"/>
</dbReference>
<dbReference type="GO" id="GO:0006212">
    <property type="term" value="P:uracil catabolic process"/>
    <property type="evidence" value="ECO:0007669"/>
    <property type="project" value="TreeGrafter"/>
</dbReference>
<evidence type="ECO:0000256" key="3">
    <source>
        <dbReference type="ARBA" id="ARBA00010804"/>
    </source>
</evidence>
<proteinExistence type="inferred from homology"/>
<dbReference type="InterPro" id="IPR017900">
    <property type="entry name" value="4Fe4S_Fe_S_CS"/>
</dbReference>
<comment type="pathway">
    <text evidence="2">Pyrimidine metabolism; UMP biosynthesis via de novo pathway; orotate from (S)-dihydroorotate (NAD(+) route): step 1/1.</text>
</comment>
<dbReference type="AlphaFoldDB" id="A0A7C4DAZ3"/>
<gene>
    <name evidence="15" type="ORF">ENT92_02590</name>
    <name evidence="14" type="ORF">ENU14_06800</name>
</gene>
<evidence type="ECO:0000256" key="9">
    <source>
        <dbReference type="ARBA" id="ARBA00030119"/>
    </source>
</evidence>
<dbReference type="InterPro" id="IPR023359">
    <property type="entry name" value="Dihydro_DH_chainA_dom2"/>
</dbReference>
<dbReference type="EMBL" id="DTAN01000102">
    <property type="protein sequence ID" value="HGU65088.1"/>
    <property type="molecule type" value="Genomic_DNA"/>
</dbReference>
<dbReference type="PROSITE" id="PS51379">
    <property type="entry name" value="4FE4S_FER_2"/>
    <property type="match status" value="2"/>
</dbReference>
<dbReference type="GO" id="GO:0050661">
    <property type="term" value="F:NADP binding"/>
    <property type="evidence" value="ECO:0007669"/>
    <property type="project" value="TreeGrafter"/>
</dbReference>
<evidence type="ECO:0000256" key="12">
    <source>
        <dbReference type="ARBA" id="ARBA00048996"/>
    </source>
</evidence>
<reference evidence="14" key="1">
    <citation type="journal article" date="2020" name="mSystems">
        <title>Genome- and Community-Level Interaction Insights into Carbon Utilization and Element Cycling Functions of Hydrothermarchaeota in Hydrothermal Sediment.</title>
        <authorList>
            <person name="Zhou Z."/>
            <person name="Liu Y."/>
            <person name="Xu W."/>
            <person name="Pan J."/>
            <person name="Luo Z.H."/>
            <person name="Li M."/>
        </authorList>
    </citation>
    <scope>NUCLEOTIDE SEQUENCE [LARGE SCALE GENOMIC DNA]</scope>
    <source>
        <strain evidence="15">SpSt-622</strain>
        <strain evidence="14">SpSt-642</strain>
    </source>
</reference>
<dbReference type="GO" id="GO:0005737">
    <property type="term" value="C:cytoplasm"/>
    <property type="evidence" value="ECO:0007669"/>
    <property type="project" value="InterPro"/>
</dbReference>
<evidence type="ECO:0000256" key="8">
    <source>
        <dbReference type="ARBA" id="ARBA00029718"/>
    </source>
</evidence>
<evidence type="ECO:0000256" key="5">
    <source>
        <dbReference type="ARBA" id="ARBA00012061"/>
    </source>
</evidence>
<feature type="domain" description="4Fe-4S ferredoxin-type" evidence="13">
    <location>
        <begin position="324"/>
        <end position="353"/>
    </location>
</feature>
<dbReference type="GO" id="GO:0004589">
    <property type="term" value="F:dihydroorotate dehydrogenase (NAD+) activity"/>
    <property type="evidence" value="ECO:0007669"/>
    <property type="project" value="UniProtKB-EC"/>
</dbReference>
<dbReference type="PROSITE" id="PS00198">
    <property type="entry name" value="4FE4S_FER_1"/>
    <property type="match status" value="1"/>
</dbReference>
<keyword evidence="7" id="KW-0560">Oxidoreductase</keyword>
<evidence type="ECO:0000256" key="7">
    <source>
        <dbReference type="ARBA" id="ARBA00023002"/>
    </source>
</evidence>
<dbReference type="EC" id="1.3.1.14" evidence="5"/>
<dbReference type="InterPro" id="IPR005720">
    <property type="entry name" value="Dihydroorotate_DH_cat"/>
</dbReference>
<evidence type="ECO:0000313" key="14">
    <source>
        <dbReference type="EMBL" id="HGM59273.1"/>
    </source>
</evidence>
<protein>
    <recommendedName>
        <fullName evidence="6">Dihydroorotate dehydrogenase B (NAD(+)), catalytic subunit</fullName>
        <ecNumber evidence="5">1.3.1.14</ecNumber>
    </recommendedName>
    <alternativeName>
        <fullName evidence="8">Dihydroorotate oxidase B</fullName>
    </alternativeName>
    <alternativeName>
        <fullName evidence="11">Dihydrothymine dehydrogenase</fullName>
    </alternativeName>
    <alternativeName>
        <fullName evidence="9">Dihydrouracil dehydrogenase</fullName>
    </alternativeName>
    <alternativeName>
        <fullName evidence="10">Orotate reductase (NADH)</fullName>
    </alternativeName>
</protein>
<dbReference type="GO" id="GO:0002058">
    <property type="term" value="F:uracil binding"/>
    <property type="evidence" value="ECO:0007669"/>
    <property type="project" value="TreeGrafter"/>
</dbReference>
<dbReference type="EMBL" id="DTBJ01000057">
    <property type="protein sequence ID" value="HGM59273.1"/>
    <property type="molecule type" value="Genomic_DNA"/>
</dbReference>
<dbReference type="GO" id="GO:0006210">
    <property type="term" value="P:thymine catabolic process"/>
    <property type="evidence" value="ECO:0007669"/>
    <property type="project" value="TreeGrafter"/>
</dbReference>
<comment type="catalytic activity">
    <reaction evidence="12">
        <text>(S)-dihydroorotate + NAD(+) = orotate + NADH + H(+)</text>
        <dbReference type="Rhea" id="RHEA:13513"/>
        <dbReference type="ChEBI" id="CHEBI:15378"/>
        <dbReference type="ChEBI" id="CHEBI:30839"/>
        <dbReference type="ChEBI" id="CHEBI:30864"/>
        <dbReference type="ChEBI" id="CHEBI:57540"/>
        <dbReference type="ChEBI" id="CHEBI:57945"/>
        <dbReference type="EC" id="1.3.1.14"/>
    </reaction>
</comment>
<dbReference type="PANTHER" id="PTHR43073:SF2">
    <property type="entry name" value="DIHYDROPYRIMIDINE DEHYDROGENASE [NADP(+)]"/>
    <property type="match status" value="1"/>
</dbReference>
<evidence type="ECO:0000256" key="4">
    <source>
        <dbReference type="ARBA" id="ARBA00011669"/>
    </source>
</evidence>
<comment type="caution">
    <text evidence="14">The sequence shown here is derived from an EMBL/GenBank/DDBJ whole genome shotgun (WGS) entry which is preliminary data.</text>
</comment>
<evidence type="ECO:0000256" key="2">
    <source>
        <dbReference type="ARBA" id="ARBA00004715"/>
    </source>
</evidence>
<dbReference type="Gene3D" id="3.20.20.70">
    <property type="entry name" value="Aldolase class I"/>
    <property type="match status" value="1"/>
</dbReference>
<dbReference type="InterPro" id="IPR013785">
    <property type="entry name" value="Aldolase_TIM"/>
</dbReference>
<comment type="function">
    <text evidence="1">Catalyzes the conversion of dihydroorotate to orotate with NAD(+) as electron acceptor.</text>
</comment>
<dbReference type="PANTHER" id="PTHR43073">
    <property type="entry name" value="DIHYDROPYRIMIDINE DEHYDROGENASE [NADP(+)]"/>
    <property type="match status" value="1"/>
</dbReference>
<name>A0A7C4DAZ3_STAMA</name>
<accession>A0A7C4DAZ3</accession>
<organism evidence="14">
    <name type="scientific">Staphylothermus marinus</name>
    <dbReference type="NCBI Taxonomy" id="2280"/>
    <lineage>
        <taxon>Archaea</taxon>
        <taxon>Thermoproteota</taxon>
        <taxon>Thermoprotei</taxon>
        <taxon>Desulfurococcales</taxon>
        <taxon>Desulfurococcaceae</taxon>
        <taxon>Staphylothermus</taxon>
    </lineage>
</organism>
<comment type="subunit">
    <text evidence="4">Heterotetramer of 2 PyrK and 2 PyrD type B subunits.</text>
</comment>
<dbReference type="Pfam" id="PF14697">
    <property type="entry name" value="Fer4_21"/>
    <property type="match status" value="1"/>
</dbReference>
<feature type="domain" description="4Fe-4S ferredoxin-type" evidence="13">
    <location>
        <begin position="357"/>
        <end position="386"/>
    </location>
</feature>
<evidence type="ECO:0000313" key="15">
    <source>
        <dbReference type="EMBL" id="HGU65088.1"/>
    </source>
</evidence>
<evidence type="ECO:0000256" key="11">
    <source>
        <dbReference type="ARBA" id="ARBA00032722"/>
    </source>
</evidence>
<evidence type="ECO:0000259" key="13">
    <source>
        <dbReference type="PROSITE" id="PS51379"/>
    </source>
</evidence>
<sequence length="390" mass="42856">MSASCPISRDSESIKKLVDNNIGGVVAKTISITPALVPRPSIAIVDRGLGRFYVLNTVKPGEIRVESTDHLNVRFIYSILNAESWSDISFEHYLEREYPIAIKYCRENNVRFFASIGYKPEELSILGPRVEKIGVDAIEFSTHYIGRDYKPIVDSAKALRESVSIPIFAKISPFTPNISELVRELEKIGVDGIVATNTIGPALSIDVETGLPILGGSYGYGWMSGPALKPLSLAIVAEIARNTKLPVIGVGGIVRGVDVIEYFMVGASAVQLCSIALIEGPGVFKRILSEVEYWLKTHGYSSILDIKGISLKYLKPEPRRTWSTPPVVDEKKCIGCGFCQQVCVYDAVKIDLIGNKRIASIDQTKCYGCGLCTTICPTRAIRFLEQDLFI</sequence>
<dbReference type="SUPFAM" id="SSF54862">
    <property type="entry name" value="4Fe-4S ferredoxins"/>
    <property type="match status" value="1"/>
</dbReference>